<dbReference type="Gene3D" id="3.40.720.10">
    <property type="entry name" value="Alkaline Phosphatase, subunit A"/>
    <property type="match status" value="1"/>
</dbReference>
<evidence type="ECO:0000256" key="3">
    <source>
        <dbReference type="ARBA" id="ARBA00022801"/>
    </source>
</evidence>
<dbReference type="InterPro" id="IPR024607">
    <property type="entry name" value="Sulfatase_CS"/>
</dbReference>
<dbReference type="InterPro" id="IPR017850">
    <property type="entry name" value="Alkaline_phosphatase_core_sf"/>
</dbReference>
<protein>
    <submittedName>
        <fullName evidence="6">Choline-sulfatase</fullName>
    </submittedName>
</protein>
<evidence type="ECO:0000259" key="4">
    <source>
        <dbReference type="Pfam" id="PF00884"/>
    </source>
</evidence>
<dbReference type="GO" id="GO:0008484">
    <property type="term" value="F:sulfuric ester hydrolase activity"/>
    <property type="evidence" value="ECO:0007669"/>
    <property type="project" value="TreeGrafter"/>
</dbReference>
<comment type="caution">
    <text evidence="6">The sequence shown here is derived from an EMBL/GenBank/DDBJ whole genome shotgun (WGS) entry which is preliminary data.</text>
</comment>
<organism evidence="6 7">
    <name type="scientific">Mameliella alba</name>
    <dbReference type="NCBI Taxonomy" id="561184"/>
    <lineage>
        <taxon>Bacteria</taxon>
        <taxon>Pseudomonadati</taxon>
        <taxon>Pseudomonadota</taxon>
        <taxon>Alphaproteobacteria</taxon>
        <taxon>Rhodobacterales</taxon>
        <taxon>Roseobacteraceae</taxon>
        <taxon>Mameliella</taxon>
    </lineage>
</organism>
<evidence type="ECO:0000259" key="5">
    <source>
        <dbReference type="Pfam" id="PF12411"/>
    </source>
</evidence>
<dbReference type="InterPro" id="IPR017785">
    <property type="entry name" value="Choline-sulfatase"/>
</dbReference>
<dbReference type="EMBL" id="JSUQ01000016">
    <property type="protein sequence ID" value="KHQ51650.1"/>
    <property type="molecule type" value="Genomic_DNA"/>
</dbReference>
<feature type="domain" description="Sulfatase N-terminal" evidence="4">
    <location>
        <begin position="4"/>
        <end position="353"/>
    </location>
</feature>
<feature type="domain" description="Choline sulfatase enzyme C-terminal" evidence="5">
    <location>
        <begin position="452"/>
        <end position="493"/>
    </location>
</feature>
<dbReference type="NCBIfam" id="TIGR03417">
    <property type="entry name" value="chol_sulfatase"/>
    <property type="match status" value="1"/>
</dbReference>
<dbReference type="GO" id="GO:0046872">
    <property type="term" value="F:metal ion binding"/>
    <property type="evidence" value="ECO:0007669"/>
    <property type="project" value="UniProtKB-KW"/>
</dbReference>
<dbReference type="PANTHER" id="PTHR45953">
    <property type="entry name" value="IDURONATE 2-SULFATASE"/>
    <property type="match status" value="1"/>
</dbReference>
<reference evidence="6 7" key="1">
    <citation type="submission" date="2014-10" db="EMBL/GenBank/DDBJ databases">
        <title>Genome sequence of Ponticoccus sp. strain UMTAT08 isolated from clonal culture of toxic dinoflagellate Alexandrium tamiyavanichii.</title>
        <authorList>
            <person name="Gan H.Y."/>
            <person name="Muhd D.-D."/>
            <person name="Mohd Noor M.E."/>
            <person name="Yeong Y.S."/>
            <person name="Usup G."/>
        </authorList>
    </citation>
    <scope>NUCLEOTIDE SEQUENCE [LARGE SCALE GENOMIC DNA]</scope>
    <source>
        <strain evidence="6 7">UMTAT08</strain>
    </source>
</reference>
<dbReference type="Proteomes" id="UP000030960">
    <property type="component" value="Unassembled WGS sequence"/>
</dbReference>
<dbReference type="SUPFAM" id="SSF53649">
    <property type="entry name" value="Alkaline phosphatase-like"/>
    <property type="match status" value="1"/>
</dbReference>
<evidence type="ECO:0000256" key="1">
    <source>
        <dbReference type="ARBA" id="ARBA00008779"/>
    </source>
</evidence>
<keyword evidence="2" id="KW-0479">Metal-binding</keyword>
<dbReference type="InterPro" id="IPR000917">
    <property type="entry name" value="Sulfatase_N"/>
</dbReference>
<dbReference type="Pfam" id="PF12411">
    <property type="entry name" value="Choline_sulf_C"/>
    <property type="match status" value="1"/>
</dbReference>
<dbReference type="GO" id="GO:0005737">
    <property type="term" value="C:cytoplasm"/>
    <property type="evidence" value="ECO:0007669"/>
    <property type="project" value="TreeGrafter"/>
</dbReference>
<dbReference type="PATRIC" id="fig|1515334.3.peg.3839"/>
<dbReference type="OrthoDB" id="9795675at2"/>
<evidence type="ECO:0000313" key="7">
    <source>
        <dbReference type="Proteomes" id="UP000030960"/>
    </source>
</evidence>
<dbReference type="PROSITE" id="PS00523">
    <property type="entry name" value="SULFATASE_1"/>
    <property type="match status" value="1"/>
</dbReference>
<dbReference type="PROSITE" id="PS00149">
    <property type="entry name" value="SULFATASE_2"/>
    <property type="match status" value="1"/>
</dbReference>
<keyword evidence="3" id="KW-0378">Hydrolase</keyword>
<gene>
    <name evidence="6" type="ORF">OA50_03813</name>
</gene>
<accession>A0A0B3RK75</accession>
<dbReference type="AlphaFoldDB" id="A0A0B3RK75"/>
<dbReference type="InterPro" id="IPR025863">
    <property type="entry name" value="Choline_sulf_C_dom"/>
</dbReference>
<dbReference type="CDD" id="cd16032">
    <property type="entry name" value="choline-sulfatase"/>
    <property type="match status" value="1"/>
</dbReference>
<proteinExistence type="inferred from homology"/>
<evidence type="ECO:0000256" key="2">
    <source>
        <dbReference type="ARBA" id="ARBA00022723"/>
    </source>
</evidence>
<name>A0A0B3RK75_9RHOB</name>
<dbReference type="PANTHER" id="PTHR45953:SF1">
    <property type="entry name" value="IDURONATE 2-SULFATASE"/>
    <property type="match status" value="1"/>
</dbReference>
<dbReference type="RefSeq" id="WP_043144462.1">
    <property type="nucleotide sequence ID" value="NZ_JSUQ01000016.1"/>
</dbReference>
<keyword evidence="7" id="KW-1185">Reference proteome</keyword>
<sequence>MTRPNILLFMVDQLTSFVLNAYGGTVCKTPNIDALAARGTVFEHAYCPYPLCAPSRFGMMAGRLPSRVGAFDNGAEFTASTPTFAHYLRRAGYYTCISGKMHFVGPDQFHGFEERLTTEIYPADMSWTPEPRFADVAEDDERAYEFGVSTIDTVRDAGPVARSMQIDYDEDVIHHAVRELYARARGEDDRPFLMTVSLTHPHDPYVITPEYWDLYDAAEIEPPRVPDIAVEDRDPHSRSLYYHYGQDRCTLTAKDYLRARRGYYGMISYVDALFGRLMTALDDSGFAENTVVLFASDHGDMIGERGMWFKKTLFEPAVRVPLIVAHPEHGPSRVSAPASLVDIFPTLLDIAGIADQIATPLDGRSLLSAVRGEDASGPVFVEHIDGGTAAPRVCVRDGDMKLVISRAYPPQLYDLASDPLEQTNLAGQGHAEEARLADLAEATWPLDSLPDTVTASQRARKIVDSALATGRSETWDFTPRPLTQNTNYVRRGDAFPTVERRGYLPVKKRTNP</sequence>
<comment type="similarity">
    <text evidence="1">Belongs to the sulfatase family.</text>
</comment>
<evidence type="ECO:0000313" key="6">
    <source>
        <dbReference type="EMBL" id="KHQ51650.1"/>
    </source>
</evidence>
<dbReference type="Pfam" id="PF00884">
    <property type="entry name" value="Sulfatase"/>
    <property type="match status" value="1"/>
</dbReference>